<accession>A0A5J4PSZ3</accession>
<evidence type="ECO:0008006" key="2">
    <source>
        <dbReference type="Google" id="ProtNLM"/>
    </source>
</evidence>
<dbReference type="SUPFAM" id="SSF52540">
    <property type="entry name" value="P-loop containing nucleoside triphosphate hydrolases"/>
    <property type="match status" value="1"/>
</dbReference>
<reference evidence="1" key="1">
    <citation type="submission" date="2019-03" db="EMBL/GenBank/DDBJ databases">
        <title>Single cell metagenomics reveals metabolic interactions within the superorganism composed of flagellate Streblomastix strix and complex community of Bacteroidetes bacteria on its surface.</title>
        <authorList>
            <person name="Treitli S.C."/>
            <person name="Kolisko M."/>
            <person name="Husnik F."/>
            <person name="Keeling P."/>
            <person name="Hampl V."/>
        </authorList>
    </citation>
    <scope>NUCLEOTIDE SEQUENCE</scope>
    <source>
        <strain evidence="1">STM</strain>
    </source>
</reference>
<evidence type="ECO:0000313" key="1">
    <source>
        <dbReference type="EMBL" id="KAA6311888.1"/>
    </source>
</evidence>
<proteinExistence type="predicted"/>
<name>A0A5J4PSZ3_9ZZZZ</name>
<comment type="caution">
    <text evidence="1">The sequence shown here is derived from an EMBL/GenBank/DDBJ whole genome shotgun (WGS) entry which is preliminary data.</text>
</comment>
<dbReference type="Gene3D" id="3.40.50.300">
    <property type="entry name" value="P-loop containing nucleotide triphosphate hydrolases"/>
    <property type="match status" value="1"/>
</dbReference>
<organism evidence="1">
    <name type="scientific">termite gut metagenome</name>
    <dbReference type="NCBI Taxonomy" id="433724"/>
    <lineage>
        <taxon>unclassified sequences</taxon>
        <taxon>metagenomes</taxon>
        <taxon>organismal metagenomes</taxon>
    </lineage>
</organism>
<protein>
    <recommendedName>
        <fullName evidence="2">Rad50/SbcC-type AAA domain-containing protein</fullName>
    </recommendedName>
</protein>
<dbReference type="AlphaFoldDB" id="A0A5J4PSZ3"/>
<sequence length="73" mass="8401">MKKINQIIFRNFKAFFGEELLTLNGKNLLLYGENGSGKSSIYWGLYTFLQSSGKTTQEIGKYFINDYPHTVLL</sequence>
<gene>
    <name evidence="1" type="ORF">EZS27_037075</name>
</gene>
<dbReference type="InterPro" id="IPR027417">
    <property type="entry name" value="P-loop_NTPase"/>
</dbReference>
<dbReference type="EMBL" id="SNRY01006747">
    <property type="protein sequence ID" value="KAA6311888.1"/>
    <property type="molecule type" value="Genomic_DNA"/>
</dbReference>